<gene>
    <name evidence="7" type="ORF">AC482_04405</name>
</gene>
<accession>A0A0M0BNR4</accession>
<name>A0A0M0BNR4_9ARCH</name>
<dbReference type="GO" id="GO:0016020">
    <property type="term" value="C:membrane"/>
    <property type="evidence" value="ECO:0007669"/>
    <property type="project" value="UniProtKB-SubCell"/>
</dbReference>
<feature type="transmembrane region" description="Helical" evidence="5">
    <location>
        <begin position="345"/>
        <end position="368"/>
    </location>
</feature>
<dbReference type="PROSITE" id="PS00216">
    <property type="entry name" value="SUGAR_TRANSPORT_1"/>
    <property type="match status" value="1"/>
</dbReference>
<evidence type="ECO:0000313" key="8">
    <source>
        <dbReference type="Proteomes" id="UP000037210"/>
    </source>
</evidence>
<dbReference type="Pfam" id="PF07690">
    <property type="entry name" value="MFS_1"/>
    <property type="match status" value="2"/>
</dbReference>
<feature type="transmembrane region" description="Helical" evidence="5">
    <location>
        <begin position="173"/>
        <end position="193"/>
    </location>
</feature>
<dbReference type="InterPro" id="IPR005829">
    <property type="entry name" value="Sugar_transporter_CS"/>
</dbReference>
<evidence type="ECO:0000256" key="3">
    <source>
        <dbReference type="ARBA" id="ARBA00022989"/>
    </source>
</evidence>
<comment type="caution">
    <text evidence="7">The sequence shown here is derived from an EMBL/GenBank/DDBJ whole genome shotgun (WGS) entry which is preliminary data.</text>
</comment>
<dbReference type="InterPro" id="IPR036259">
    <property type="entry name" value="MFS_trans_sf"/>
</dbReference>
<dbReference type="PROSITE" id="PS50850">
    <property type="entry name" value="MFS"/>
    <property type="match status" value="1"/>
</dbReference>
<dbReference type="InterPro" id="IPR020846">
    <property type="entry name" value="MFS_dom"/>
</dbReference>
<dbReference type="InterPro" id="IPR011701">
    <property type="entry name" value="MFS"/>
</dbReference>
<protein>
    <recommendedName>
        <fullName evidence="6">Major facilitator superfamily (MFS) profile domain-containing protein</fullName>
    </recommendedName>
</protein>
<evidence type="ECO:0000313" key="7">
    <source>
        <dbReference type="EMBL" id="KON30203.1"/>
    </source>
</evidence>
<feature type="transmembrane region" description="Helical" evidence="5">
    <location>
        <begin position="257"/>
        <end position="275"/>
    </location>
</feature>
<dbReference type="AlphaFoldDB" id="A0A0M0BNR4"/>
<proteinExistence type="predicted"/>
<feature type="transmembrane region" description="Helical" evidence="5">
    <location>
        <begin position="12"/>
        <end position="29"/>
    </location>
</feature>
<feature type="transmembrane region" description="Helical" evidence="5">
    <location>
        <begin position="388"/>
        <end position="408"/>
    </location>
</feature>
<feature type="transmembrane region" description="Helical" evidence="5">
    <location>
        <begin position="76"/>
        <end position="95"/>
    </location>
</feature>
<sequence length="421" mass="44892">MAGRSIYSRQILVLGGVQLIESLAFALPLSFFPHYVVGLGASVASVGLFTSSFMLSMAVMSPKFGSLSDQHGRKRIMMLGIIGDVVFGVLTGLVPSWPWLLLVRVANGAVSSAAMLSSEALLIDSAPIDMRGEASGFIMSTAMVGRNLGPLLGGTIQWASLSLGLSLLDSYRVPYFVDSGLALLALLLVVLLIREPERSAERRGRPGGGETGARVPLSRTLKVMLAYAFVNGVGVGFIIPIMVLFYSDKFGIEPVGIGALLSISGFIGLFASYVAGRLSDRMGRKPLIALGDLVSRAFGFVLPLTGDVTQAGVIMSIRSLGFNVSMPAFRALRADAVPPEVRGRFFGLFGTAFTAGDVIGPIISTWIYSVYRFEHFRFLGFRVPGYGIPFFVNSVLGILSTVALLALVEEPGRLVPTRPET</sequence>
<reference evidence="7 8" key="1">
    <citation type="submission" date="2015-06" db="EMBL/GenBank/DDBJ databases">
        <title>New insights into the roles of widespread benthic archaea in carbon and nitrogen cycling.</title>
        <authorList>
            <person name="Lazar C.S."/>
            <person name="Baker B.J."/>
            <person name="Seitz K.W."/>
            <person name="Hyde A.S."/>
            <person name="Dick G.J."/>
            <person name="Hinrichs K.-U."/>
            <person name="Teske A.P."/>
        </authorList>
    </citation>
    <scope>NUCLEOTIDE SEQUENCE [LARGE SCALE GENOMIC DNA]</scope>
    <source>
        <strain evidence="7">DG-45</strain>
    </source>
</reference>
<comment type="subcellular location">
    <subcellularLocation>
        <location evidence="1">Membrane</location>
        <topology evidence="1">Multi-pass membrane protein</topology>
    </subcellularLocation>
</comment>
<dbReference type="PANTHER" id="PTHR23518">
    <property type="entry name" value="C-METHYLTRANSFERASE"/>
    <property type="match status" value="1"/>
</dbReference>
<feature type="transmembrane region" description="Helical" evidence="5">
    <location>
        <begin position="224"/>
        <end position="245"/>
    </location>
</feature>
<dbReference type="Gene3D" id="1.20.1250.20">
    <property type="entry name" value="MFS general substrate transporter like domains"/>
    <property type="match status" value="2"/>
</dbReference>
<evidence type="ECO:0000256" key="5">
    <source>
        <dbReference type="SAM" id="Phobius"/>
    </source>
</evidence>
<evidence type="ECO:0000259" key="6">
    <source>
        <dbReference type="PROSITE" id="PS50850"/>
    </source>
</evidence>
<dbReference type="SUPFAM" id="SSF103473">
    <property type="entry name" value="MFS general substrate transporter"/>
    <property type="match status" value="1"/>
</dbReference>
<keyword evidence="3 5" id="KW-1133">Transmembrane helix</keyword>
<feature type="transmembrane region" description="Helical" evidence="5">
    <location>
        <begin position="35"/>
        <end position="55"/>
    </location>
</feature>
<organism evidence="7 8">
    <name type="scientific">miscellaneous Crenarchaeota group-15 archaeon DG-45</name>
    <dbReference type="NCBI Taxonomy" id="1685127"/>
    <lineage>
        <taxon>Archaea</taxon>
        <taxon>Candidatus Bathyarchaeota</taxon>
        <taxon>MCG-15</taxon>
    </lineage>
</organism>
<dbReference type="CDD" id="cd17325">
    <property type="entry name" value="MFS_MdtG_SLC18_like"/>
    <property type="match status" value="1"/>
</dbReference>
<evidence type="ECO:0000256" key="1">
    <source>
        <dbReference type="ARBA" id="ARBA00004141"/>
    </source>
</evidence>
<feature type="domain" description="Major facilitator superfamily (MFS) profile" evidence="6">
    <location>
        <begin position="10"/>
        <end position="412"/>
    </location>
</feature>
<dbReference type="Proteomes" id="UP000037210">
    <property type="component" value="Unassembled WGS sequence"/>
</dbReference>
<dbReference type="GO" id="GO:0022857">
    <property type="term" value="F:transmembrane transporter activity"/>
    <property type="evidence" value="ECO:0007669"/>
    <property type="project" value="InterPro"/>
</dbReference>
<keyword evidence="2 5" id="KW-0812">Transmembrane</keyword>
<evidence type="ECO:0000256" key="4">
    <source>
        <dbReference type="ARBA" id="ARBA00023136"/>
    </source>
</evidence>
<evidence type="ECO:0000256" key="2">
    <source>
        <dbReference type="ARBA" id="ARBA00022692"/>
    </source>
</evidence>
<dbReference type="PANTHER" id="PTHR23518:SF2">
    <property type="entry name" value="MAJOR FACILITATOR SUPERFAMILY TRANSPORTER"/>
    <property type="match status" value="1"/>
</dbReference>
<dbReference type="EMBL" id="LFWZ01000037">
    <property type="protein sequence ID" value="KON30203.1"/>
    <property type="molecule type" value="Genomic_DNA"/>
</dbReference>
<keyword evidence="4 5" id="KW-0472">Membrane</keyword>